<name>A0A2M9CMD6_9MICO</name>
<protein>
    <submittedName>
        <fullName evidence="1">Uncharacterized protein</fullName>
    </submittedName>
</protein>
<proteinExistence type="predicted"/>
<dbReference type="AlphaFoldDB" id="A0A2M9CMD6"/>
<evidence type="ECO:0000313" key="1">
    <source>
        <dbReference type="EMBL" id="PJJ73038.1"/>
    </source>
</evidence>
<keyword evidence="2" id="KW-1185">Reference proteome</keyword>
<dbReference type="EMBL" id="PGFF01000001">
    <property type="protein sequence ID" value="PJJ73038.1"/>
    <property type="molecule type" value="Genomic_DNA"/>
</dbReference>
<dbReference type="Proteomes" id="UP000228758">
    <property type="component" value="Unassembled WGS sequence"/>
</dbReference>
<evidence type="ECO:0000313" key="2">
    <source>
        <dbReference type="Proteomes" id="UP000228758"/>
    </source>
</evidence>
<dbReference type="RefSeq" id="WP_100365170.1">
    <property type="nucleotide sequence ID" value="NZ_PGFF01000001.1"/>
</dbReference>
<accession>A0A2M9CMD6</accession>
<reference evidence="1 2" key="1">
    <citation type="submission" date="2017-11" db="EMBL/GenBank/DDBJ databases">
        <title>Genomic Encyclopedia of Archaeal and Bacterial Type Strains, Phase II (KMG-II): From Individual Species to Whole Genera.</title>
        <authorList>
            <person name="Goeker M."/>
        </authorList>
    </citation>
    <scope>NUCLEOTIDE SEQUENCE [LARGE SCALE GENOMIC DNA]</scope>
    <source>
        <strain evidence="1 2">DSM 27393</strain>
    </source>
</reference>
<organism evidence="1 2">
    <name type="scientific">Diaminobutyricimonas aerilata</name>
    <dbReference type="NCBI Taxonomy" id="1162967"/>
    <lineage>
        <taxon>Bacteria</taxon>
        <taxon>Bacillati</taxon>
        <taxon>Actinomycetota</taxon>
        <taxon>Actinomycetes</taxon>
        <taxon>Micrococcales</taxon>
        <taxon>Microbacteriaceae</taxon>
        <taxon>Diaminobutyricimonas</taxon>
    </lineage>
</organism>
<comment type="caution">
    <text evidence="1">The sequence shown here is derived from an EMBL/GenBank/DDBJ whole genome shotgun (WGS) entry which is preliminary data.</text>
</comment>
<gene>
    <name evidence="1" type="ORF">CLV46_2619</name>
</gene>
<dbReference type="OrthoDB" id="5120633at2"/>
<sequence length="105" mass="11918">MIYSFRHMDRHRGLRPDHIAVHPMVAGGWRIVDMRMISAGMECVLGFVARRGDVFEVVRIDTPHSRTYCADLDEAVGVVLRPHVFYPWLPHFGARLPAPRVALAA</sequence>